<comment type="similarity">
    <text evidence="1">Belongs to the Gfo/Idh/MocA family.</text>
</comment>
<protein>
    <submittedName>
        <fullName evidence="5">Dehydrogenase</fullName>
    </submittedName>
</protein>
<dbReference type="EMBL" id="SZZH01000001">
    <property type="protein sequence ID" value="TKV60805.1"/>
    <property type="molecule type" value="Genomic_DNA"/>
</dbReference>
<evidence type="ECO:0000259" key="3">
    <source>
        <dbReference type="Pfam" id="PF01408"/>
    </source>
</evidence>
<dbReference type="GO" id="GO:0000166">
    <property type="term" value="F:nucleotide binding"/>
    <property type="evidence" value="ECO:0007669"/>
    <property type="project" value="InterPro"/>
</dbReference>
<dbReference type="Pfam" id="PF01408">
    <property type="entry name" value="GFO_IDH_MocA"/>
    <property type="match status" value="1"/>
</dbReference>
<organism evidence="5 6">
    <name type="scientific">Nakamurella flava</name>
    <dbReference type="NCBI Taxonomy" id="2576308"/>
    <lineage>
        <taxon>Bacteria</taxon>
        <taxon>Bacillati</taxon>
        <taxon>Actinomycetota</taxon>
        <taxon>Actinomycetes</taxon>
        <taxon>Nakamurellales</taxon>
        <taxon>Nakamurellaceae</taxon>
        <taxon>Nakamurella</taxon>
    </lineage>
</organism>
<dbReference type="Proteomes" id="UP000306985">
    <property type="component" value="Unassembled WGS sequence"/>
</dbReference>
<feature type="domain" description="GFO/IDH/MocA-like oxidoreductase" evidence="4">
    <location>
        <begin position="126"/>
        <end position="242"/>
    </location>
</feature>
<keyword evidence="2" id="KW-0560">Oxidoreductase</keyword>
<dbReference type="GO" id="GO:0016491">
    <property type="term" value="F:oxidoreductase activity"/>
    <property type="evidence" value="ECO:0007669"/>
    <property type="project" value="UniProtKB-KW"/>
</dbReference>
<name>A0A4V6Y6T0_9ACTN</name>
<dbReference type="PANTHER" id="PTHR42840">
    <property type="entry name" value="NAD(P)-BINDING ROSSMANN-FOLD SUPERFAMILY PROTEIN-RELATED"/>
    <property type="match status" value="1"/>
</dbReference>
<gene>
    <name evidence="5" type="ORF">FDO65_03825</name>
</gene>
<evidence type="ECO:0000256" key="1">
    <source>
        <dbReference type="ARBA" id="ARBA00010928"/>
    </source>
</evidence>
<dbReference type="OrthoDB" id="256869at2"/>
<dbReference type="RefSeq" id="WP_137448108.1">
    <property type="nucleotide sequence ID" value="NZ_SZZH01000001.1"/>
</dbReference>
<feature type="domain" description="Gfo/Idh/MocA-like oxidoreductase N-terminal" evidence="3">
    <location>
        <begin position="2"/>
        <end position="118"/>
    </location>
</feature>
<reference evidence="5 6" key="1">
    <citation type="submission" date="2019-05" db="EMBL/GenBank/DDBJ databases">
        <title>Nakamurella sp. N5BH11, whole genome shotgun sequence.</title>
        <authorList>
            <person name="Tuo L."/>
        </authorList>
    </citation>
    <scope>NUCLEOTIDE SEQUENCE [LARGE SCALE GENOMIC DNA]</scope>
    <source>
        <strain evidence="5 6">N5BH11</strain>
    </source>
</reference>
<comment type="caution">
    <text evidence="5">The sequence shown here is derived from an EMBL/GenBank/DDBJ whole genome shotgun (WGS) entry which is preliminary data.</text>
</comment>
<evidence type="ECO:0000313" key="6">
    <source>
        <dbReference type="Proteomes" id="UP000306985"/>
    </source>
</evidence>
<dbReference type="SUPFAM" id="SSF55347">
    <property type="entry name" value="Glyceraldehyde-3-phosphate dehydrogenase-like, C-terminal domain"/>
    <property type="match status" value="1"/>
</dbReference>
<dbReference type="SUPFAM" id="SSF51735">
    <property type="entry name" value="NAD(P)-binding Rossmann-fold domains"/>
    <property type="match status" value="1"/>
</dbReference>
<dbReference type="Gene3D" id="3.40.50.720">
    <property type="entry name" value="NAD(P)-binding Rossmann-like Domain"/>
    <property type="match status" value="1"/>
</dbReference>
<accession>A0A4V6Y6T0</accession>
<dbReference type="AlphaFoldDB" id="A0A4V6Y6T0"/>
<dbReference type="Pfam" id="PF22725">
    <property type="entry name" value="GFO_IDH_MocA_C3"/>
    <property type="match status" value="1"/>
</dbReference>
<sequence length="339" mass="35567">MRLGLIGLGRIGAFHARTLAALPAVDSLVVTDAVPAAIAATVEAVGAEAADSPEALLAAGVDGVVIAAATPAHTALIRAGLDAGIPVFCEKPLSADPAEAVQVAHLVRESGLAVQIGYPRRFDPAFAAARRAVECGELGWVHTVRSTTLDPAPAPREYLEVSGGIFRDCSVHDFDTVRWLTGREPVEVYAVGTAHGADFFAEIDDVATATTLVTFDDGATGIITNTRYHGRGYDVRAEIHGVADSVAAGWSDTTPLRNVDPDVSWPAGPAASFFMDRLASAFQAELGVFTEVVAGRRPSPCTVDDALAVTWMAEAATLSRREHRPVRIDEVRLDAPGAK</sequence>
<evidence type="ECO:0000259" key="4">
    <source>
        <dbReference type="Pfam" id="PF22725"/>
    </source>
</evidence>
<proteinExistence type="inferred from homology"/>
<dbReference type="InterPro" id="IPR036291">
    <property type="entry name" value="NAD(P)-bd_dom_sf"/>
</dbReference>
<evidence type="ECO:0000256" key="2">
    <source>
        <dbReference type="ARBA" id="ARBA00023002"/>
    </source>
</evidence>
<dbReference type="InterPro" id="IPR000683">
    <property type="entry name" value="Gfo/Idh/MocA-like_OxRdtase_N"/>
</dbReference>
<dbReference type="InterPro" id="IPR055170">
    <property type="entry name" value="GFO_IDH_MocA-like_dom"/>
</dbReference>
<dbReference type="PANTHER" id="PTHR42840:SF3">
    <property type="entry name" value="BINDING ROSSMANN FOLD OXIDOREDUCTASE, PUTATIVE (AFU_ORTHOLOGUE AFUA_2G10240)-RELATED"/>
    <property type="match status" value="1"/>
</dbReference>
<evidence type="ECO:0000313" key="5">
    <source>
        <dbReference type="EMBL" id="TKV60805.1"/>
    </source>
</evidence>
<keyword evidence="6" id="KW-1185">Reference proteome</keyword>
<dbReference type="Gene3D" id="3.30.360.10">
    <property type="entry name" value="Dihydrodipicolinate Reductase, domain 2"/>
    <property type="match status" value="1"/>
</dbReference>